<protein>
    <submittedName>
        <fullName evidence="2">Amidohydrolase</fullName>
    </submittedName>
</protein>
<dbReference type="Gene3D" id="3.10.310.70">
    <property type="match status" value="1"/>
</dbReference>
<evidence type="ECO:0000313" key="2">
    <source>
        <dbReference type="EMBL" id="MBW8729403.1"/>
    </source>
</evidence>
<feature type="non-terminal residue" evidence="2">
    <location>
        <position position="374"/>
    </location>
</feature>
<dbReference type="CDD" id="cd01300">
    <property type="entry name" value="YtcJ_like"/>
    <property type="match status" value="1"/>
</dbReference>
<proteinExistence type="predicted"/>
<dbReference type="PANTHER" id="PTHR22642:SF2">
    <property type="entry name" value="PROTEIN LONG AFTER FAR-RED 3"/>
    <property type="match status" value="1"/>
</dbReference>
<dbReference type="InterPro" id="IPR032466">
    <property type="entry name" value="Metal_Hydrolase"/>
</dbReference>
<reference evidence="2" key="1">
    <citation type="submission" date="2020-06" db="EMBL/GenBank/DDBJ databases">
        <title>Stable isotope informed genome-resolved metagenomics uncovers potential trophic interactions in rhizosphere soil.</title>
        <authorList>
            <person name="Starr E.P."/>
            <person name="Shi S."/>
            <person name="Blazewicz S.J."/>
            <person name="Koch B.J."/>
            <person name="Probst A.J."/>
            <person name="Hungate B.A."/>
            <person name="Pett-Ridge J."/>
            <person name="Firestone M.K."/>
            <person name="Banfield J.F."/>
        </authorList>
    </citation>
    <scope>NUCLEOTIDE SEQUENCE</scope>
    <source>
        <strain evidence="2">YM_69_17</strain>
    </source>
</reference>
<dbReference type="InterPro" id="IPR033932">
    <property type="entry name" value="YtcJ-like"/>
</dbReference>
<dbReference type="PANTHER" id="PTHR22642">
    <property type="entry name" value="IMIDAZOLONEPROPIONASE"/>
    <property type="match status" value="1"/>
</dbReference>
<dbReference type="AlphaFoldDB" id="A0A952FQF7"/>
<gene>
    <name evidence="2" type="ORF">JF625_30170</name>
</gene>
<dbReference type="EMBL" id="JAEKLZ010000530">
    <property type="protein sequence ID" value="MBW8729403.1"/>
    <property type="molecule type" value="Genomic_DNA"/>
</dbReference>
<feature type="non-terminal residue" evidence="2">
    <location>
        <position position="1"/>
    </location>
</feature>
<sequence length="374" mass="39660">AALPSGEWLLGRGWDQTRWPGQQFPTAAAMDAVTGGHPAYLERVDGHAGWANTKAITLAGLTASTTDPAGGRILRDAKGAPAGVFVDNAQALVSSKIPPPSRAARKRHLARGLEAAAQAGLTEVHDAGVPLDTIPLYKELLAEGKMPARAYVMLAALDPDNTRGDVLAANRTLRPEIGLGDGRLTVRAIKVVSDGALGSRGAYLLAPYTDEPGTRGLLRIDAARFHALLAEALARGFQVNTHAIGDAANRFVLDEYERAFAGVPGGGRDRRFRVEHAQVLAPADVPRFKSLGVIPSVQPTHCTSDMRWAEARVGPVRIMGAYLWKTFLDQGVVLAGGSDAPVDSIAVLPGLYAAVTRQDARGWPPGGWHPQERV</sequence>
<name>A0A952FQF7_9PROT</name>
<evidence type="ECO:0000259" key="1">
    <source>
        <dbReference type="Pfam" id="PF07969"/>
    </source>
</evidence>
<dbReference type="SUPFAM" id="SSF51556">
    <property type="entry name" value="Metallo-dependent hydrolases"/>
    <property type="match status" value="1"/>
</dbReference>
<accession>A0A952FQF7</accession>
<evidence type="ECO:0000313" key="3">
    <source>
        <dbReference type="Proteomes" id="UP000700706"/>
    </source>
</evidence>
<organism evidence="2 3">
    <name type="scientific">Inquilinus limosus</name>
    <dbReference type="NCBI Taxonomy" id="171674"/>
    <lineage>
        <taxon>Bacteria</taxon>
        <taxon>Pseudomonadati</taxon>
        <taxon>Pseudomonadota</taxon>
        <taxon>Alphaproteobacteria</taxon>
        <taxon>Rhodospirillales</taxon>
        <taxon>Rhodospirillaceae</taxon>
        <taxon>Inquilinus</taxon>
    </lineage>
</organism>
<dbReference type="Pfam" id="PF07969">
    <property type="entry name" value="Amidohydro_3"/>
    <property type="match status" value="1"/>
</dbReference>
<dbReference type="Gene3D" id="3.20.20.140">
    <property type="entry name" value="Metal-dependent hydrolases"/>
    <property type="match status" value="1"/>
</dbReference>
<comment type="caution">
    <text evidence="2">The sequence shown here is derived from an EMBL/GenBank/DDBJ whole genome shotgun (WGS) entry which is preliminary data.</text>
</comment>
<dbReference type="InterPro" id="IPR013108">
    <property type="entry name" value="Amidohydro_3"/>
</dbReference>
<feature type="domain" description="Amidohydrolase 3" evidence="1">
    <location>
        <begin position="3"/>
        <end position="362"/>
    </location>
</feature>
<dbReference type="Proteomes" id="UP000700706">
    <property type="component" value="Unassembled WGS sequence"/>
</dbReference>